<evidence type="ECO:0000313" key="2">
    <source>
        <dbReference type="Proteomes" id="UP000031368"/>
    </source>
</evidence>
<protein>
    <submittedName>
        <fullName evidence="1">Uncharacterized protein</fullName>
    </submittedName>
</protein>
<dbReference type="AlphaFoldDB" id="A0A0B4X598"/>
<dbReference type="KEGG" id="rga:RGR602_CH02392"/>
<dbReference type="RefSeq" id="WP_039845259.1">
    <property type="nucleotide sequence ID" value="NZ_CP006877.1"/>
</dbReference>
<name>A0A0B4X598_9HYPH</name>
<sequence>MTPEDRRAVFSHRKIAAIVKGMTQEDGTDLPITGKSLGEAILFVSEQAATDASAVHIIYGEHGSLSYTDCLSIYREYGAELRSELT</sequence>
<accession>A0A0B4X598</accession>
<evidence type="ECO:0000313" key="1">
    <source>
        <dbReference type="EMBL" id="AJD41718.1"/>
    </source>
</evidence>
<gene>
    <name evidence="1" type="ORF">RGR602_CH02392</name>
</gene>
<reference evidence="1 2" key="1">
    <citation type="submission" date="2013-11" db="EMBL/GenBank/DDBJ databases">
        <title>Complete genome sequence of Rhizobium gallicum bv. gallicum R602.</title>
        <authorList>
            <person name="Bustos P."/>
            <person name="Santamaria R.I."/>
            <person name="Lozano L."/>
            <person name="Acosta J.L."/>
            <person name="Ormeno-Orrillo E."/>
            <person name="Rogel M.A."/>
            <person name="Romero D."/>
            <person name="Cevallos M.A."/>
            <person name="Martinez-Romero E."/>
            <person name="Gonzalez V."/>
        </authorList>
    </citation>
    <scope>NUCLEOTIDE SEQUENCE [LARGE SCALE GENOMIC DNA]</scope>
    <source>
        <strain evidence="1 2">R602</strain>
    </source>
</reference>
<dbReference type="HOGENOM" id="CLU_2495731_0_0_5"/>
<dbReference type="Proteomes" id="UP000031368">
    <property type="component" value="Chromosome"/>
</dbReference>
<organism evidence="1 2">
    <name type="scientific">Rhizobium gallicum bv. gallicum R602sp</name>
    <dbReference type="NCBI Taxonomy" id="1041138"/>
    <lineage>
        <taxon>Bacteria</taxon>
        <taxon>Pseudomonadati</taxon>
        <taxon>Pseudomonadota</taxon>
        <taxon>Alphaproteobacteria</taxon>
        <taxon>Hyphomicrobiales</taxon>
        <taxon>Rhizobiaceae</taxon>
        <taxon>Rhizobium/Agrobacterium group</taxon>
        <taxon>Rhizobium</taxon>
    </lineage>
</organism>
<proteinExistence type="predicted"/>
<keyword evidence="2" id="KW-1185">Reference proteome</keyword>
<dbReference type="EMBL" id="CP006877">
    <property type="protein sequence ID" value="AJD41718.1"/>
    <property type="molecule type" value="Genomic_DNA"/>
</dbReference>